<dbReference type="Pfam" id="PF26465">
    <property type="entry name" value="DUF8142"/>
    <property type="match status" value="1"/>
</dbReference>
<keyword evidence="1" id="KW-0812">Transmembrane</keyword>
<dbReference type="GeneID" id="71927851"/>
<keyword evidence="1" id="KW-1133">Transmembrane helix</keyword>
<gene>
    <name evidence="3" type="ORF">MW046_07350</name>
</gene>
<evidence type="ECO:0000313" key="4">
    <source>
        <dbReference type="Proteomes" id="UP000831768"/>
    </source>
</evidence>
<reference evidence="3" key="1">
    <citation type="submission" date="2022-04" db="EMBL/GenBank/DDBJ databases">
        <title>Halocatena sp. nov., isolated from a salt lake.</title>
        <authorList>
            <person name="Cui H.-L."/>
        </authorList>
    </citation>
    <scope>NUCLEOTIDE SEQUENCE</scope>
    <source>
        <strain evidence="3">AD-1</strain>
    </source>
</reference>
<dbReference type="Proteomes" id="UP000831768">
    <property type="component" value="Chromosome"/>
</dbReference>
<feature type="transmembrane region" description="Helical" evidence="1">
    <location>
        <begin position="12"/>
        <end position="32"/>
    </location>
</feature>
<dbReference type="InterPro" id="IPR058455">
    <property type="entry name" value="DUF8142"/>
</dbReference>
<evidence type="ECO:0000256" key="1">
    <source>
        <dbReference type="SAM" id="Phobius"/>
    </source>
</evidence>
<name>A0A8T9ZYN9_9EURY</name>
<accession>A0A8T9ZYN9</accession>
<feature type="transmembrane region" description="Helical" evidence="1">
    <location>
        <begin position="38"/>
        <end position="59"/>
    </location>
</feature>
<keyword evidence="1" id="KW-0472">Membrane</keyword>
<evidence type="ECO:0000259" key="2">
    <source>
        <dbReference type="Pfam" id="PF26465"/>
    </source>
</evidence>
<feature type="domain" description="DUF8142" evidence="2">
    <location>
        <begin position="2"/>
        <end position="68"/>
    </location>
</feature>
<evidence type="ECO:0000313" key="3">
    <source>
        <dbReference type="EMBL" id="UPM41805.1"/>
    </source>
</evidence>
<dbReference type="EMBL" id="CP096019">
    <property type="protein sequence ID" value="UPM41805.1"/>
    <property type="molecule type" value="Genomic_DNA"/>
</dbReference>
<dbReference type="RefSeq" id="WP_247992485.1">
    <property type="nucleotide sequence ID" value="NZ_CP096019.1"/>
</dbReference>
<protein>
    <recommendedName>
        <fullName evidence="2">DUF8142 domain-containing protein</fullName>
    </recommendedName>
</protein>
<keyword evidence="4" id="KW-1185">Reference proteome</keyword>
<proteinExistence type="predicted"/>
<dbReference type="AlphaFoldDB" id="A0A8T9ZYN9"/>
<organism evidence="3 4">
    <name type="scientific">Halocatena salina</name>
    <dbReference type="NCBI Taxonomy" id="2934340"/>
    <lineage>
        <taxon>Archaea</taxon>
        <taxon>Methanobacteriati</taxon>
        <taxon>Methanobacteriota</taxon>
        <taxon>Stenosarchaea group</taxon>
        <taxon>Halobacteria</taxon>
        <taxon>Halobacteriales</taxon>
        <taxon>Natronomonadaceae</taxon>
        <taxon>Halocatena</taxon>
    </lineage>
</organism>
<sequence length="82" mass="9048">MDDNERGISGKRALLAIVPFLALGLMCVVFLLQWGLNLLWAIMILPPILFMSVLGWLAFRGGFMEDRTGSHTVQNGDTPDGE</sequence>
<dbReference type="KEGG" id="haad:MW046_07350"/>